<dbReference type="InterPro" id="IPR022742">
    <property type="entry name" value="Hydrolase_4"/>
</dbReference>
<dbReference type="EMBL" id="BMJC01000006">
    <property type="protein sequence ID" value="GGB20939.1"/>
    <property type="molecule type" value="Genomic_DNA"/>
</dbReference>
<dbReference type="GO" id="GO:0047372">
    <property type="term" value="F:monoacylglycerol lipase activity"/>
    <property type="evidence" value="ECO:0007669"/>
    <property type="project" value="TreeGrafter"/>
</dbReference>
<dbReference type="Gene3D" id="3.40.50.1820">
    <property type="entry name" value="alpha/beta hydrolase"/>
    <property type="match status" value="1"/>
</dbReference>
<accession>A0A8J2XW39</accession>
<keyword evidence="2" id="KW-0378">Hydrolase</keyword>
<dbReference type="InterPro" id="IPR029058">
    <property type="entry name" value="AB_hydrolase_fold"/>
</dbReference>
<protein>
    <submittedName>
        <fullName evidence="2">Alpha/beta hydrolase</fullName>
    </submittedName>
</protein>
<dbReference type="PANTHER" id="PTHR43798">
    <property type="entry name" value="MONOACYLGLYCEROL LIPASE"/>
    <property type="match status" value="1"/>
</dbReference>
<dbReference type="RefSeq" id="WP_188937153.1">
    <property type="nucleotide sequence ID" value="NZ_BMJC01000006.1"/>
</dbReference>
<reference evidence="2" key="2">
    <citation type="submission" date="2020-09" db="EMBL/GenBank/DDBJ databases">
        <authorList>
            <person name="Sun Q."/>
            <person name="Zhou Y."/>
        </authorList>
    </citation>
    <scope>NUCLEOTIDE SEQUENCE</scope>
    <source>
        <strain evidence="2">CGMCC 1.15448</strain>
    </source>
</reference>
<dbReference type="Pfam" id="PF12146">
    <property type="entry name" value="Hydrolase_4"/>
    <property type="match status" value="1"/>
</dbReference>
<gene>
    <name evidence="2" type="ORF">GCM10011511_50880</name>
</gene>
<dbReference type="InterPro" id="IPR050266">
    <property type="entry name" value="AB_hydrolase_sf"/>
</dbReference>
<dbReference type="GO" id="GO:0016020">
    <property type="term" value="C:membrane"/>
    <property type="evidence" value="ECO:0007669"/>
    <property type="project" value="TreeGrafter"/>
</dbReference>
<dbReference type="GO" id="GO:0046464">
    <property type="term" value="P:acylglycerol catabolic process"/>
    <property type="evidence" value="ECO:0007669"/>
    <property type="project" value="TreeGrafter"/>
</dbReference>
<evidence type="ECO:0000259" key="1">
    <source>
        <dbReference type="Pfam" id="PF12146"/>
    </source>
</evidence>
<proteinExistence type="predicted"/>
<sequence>MTPYDTIKTESRIKELKIAILHLRPEVLSGRPPVLFIHGASFPSSLAFGFRMSGYSWMDELSANGIESFALDFLGYGNSDRYPEMYNSSPAGSPAGRAMDAYKDIDSAVNVVIGKTGFKKIDLVAHSWGASVAMLYASRFPEKINKLVLFAPITTRNGSGIAQQIGSVYEEMTPQTRVGQMDVLTPSAFRPFLEKELDSSWKQNWLQSDPLAARGGGNVRFPAGPAQDVEDLQHGQAYYTPALIRAPVLIIRGEWDAYPSNEDAGRLFEQLTNAPSKKYVVVEKGSHVLHLEKNRSKLYREVLNFLSKKNRPGF</sequence>
<evidence type="ECO:0000313" key="2">
    <source>
        <dbReference type="EMBL" id="GGB20939.1"/>
    </source>
</evidence>
<reference evidence="2" key="1">
    <citation type="journal article" date="2014" name="Int. J. Syst. Evol. Microbiol.">
        <title>Complete genome sequence of Corynebacterium casei LMG S-19264T (=DSM 44701T), isolated from a smear-ripened cheese.</title>
        <authorList>
            <consortium name="US DOE Joint Genome Institute (JGI-PGF)"/>
            <person name="Walter F."/>
            <person name="Albersmeier A."/>
            <person name="Kalinowski J."/>
            <person name="Ruckert C."/>
        </authorList>
    </citation>
    <scope>NUCLEOTIDE SEQUENCE</scope>
    <source>
        <strain evidence="2">CGMCC 1.15448</strain>
    </source>
</reference>
<comment type="caution">
    <text evidence="2">The sequence shown here is derived from an EMBL/GenBank/DDBJ whole genome shotgun (WGS) entry which is preliminary data.</text>
</comment>
<evidence type="ECO:0000313" key="3">
    <source>
        <dbReference type="Proteomes" id="UP000607559"/>
    </source>
</evidence>
<keyword evidence="3" id="KW-1185">Reference proteome</keyword>
<dbReference type="AlphaFoldDB" id="A0A8J2XW39"/>
<organism evidence="2 3">
    <name type="scientific">Puia dinghuensis</name>
    <dbReference type="NCBI Taxonomy" id="1792502"/>
    <lineage>
        <taxon>Bacteria</taxon>
        <taxon>Pseudomonadati</taxon>
        <taxon>Bacteroidota</taxon>
        <taxon>Chitinophagia</taxon>
        <taxon>Chitinophagales</taxon>
        <taxon>Chitinophagaceae</taxon>
        <taxon>Puia</taxon>
    </lineage>
</organism>
<feature type="domain" description="Serine aminopeptidase S33" evidence="1">
    <location>
        <begin position="58"/>
        <end position="294"/>
    </location>
</feature>
<dbReference type="PANTHER" id="PTHR43798:SF33">
    <property type="entry name" value="HYDROLASE, PUTATIVE (AFU_ORTHOLOGUE AFUA_2G14860)-RELATED"/>
    <property type="match status" value="1"/>
</dbReference>
<dbReference type="Proteomes" id="UP000607559">
    <property type="component" value="Unassembled WGS sequence"/>
</dbReference>
<dbReference type="SUPFAM" id="SSF53474">
    <property type="entry name" value="alpha/beta-Hydrolases"/>
    <property type="match status" value="1"/>
</dbReference>
<name>A0A8J2XW39_9BACT</name>